<dbReference type="OrthoDB" id="9774661at2"/>
<protein>
    <submittedName>
        <fullName evidence="5">Zinc protease</fullName>
    </submittedName>
</protein>
<evidence type="ECO:0000256" key="1">
    <source>
        <dbReference type="ARBA" id="ARBA00023015"/>
    </source>
</evidence>
<dbReference type="GO" id="GO:0008233">
    <property type="term" value="F:peptidase activity"/>
    <property type="evidence" value="ECO:0007669"/>
    <property type="project" value="UniProtKB-KW"/>
</dbReference>
<dbReference type="PRINTS" id="PR00038">
    <property type="entry name" value="HTHLUXR"/>
</dbReference>
<dbReference type="EMBL" id="JXNZ01000163">
    <property type="protein sequence ID" value="KIQ58211.1"/>
    <property type="molecule type" value="Genomic_DNA"/>
</dbReference>
<dbReference type="SUPFAM" id="SSF75516">
    <property type="entry name" value="Pheromone-binding domain of LuxR-like quorum-sensing transcription factors"/>
    <property type="match status" value="1"/>
</dbReference>
<dbReference type="Gene3D" id="1.10.10.10">
    <property type="entry name" value="Winged helix-like DNA-binding domain superfamily/Winged helix DNA-binding domain"/>
    <property type="match status" value="1"/>
</dbReference>
<dbReference type="PROSITE" id="PS50043">
    <property type="entry name" value="HTH_LUXR_2"/>
    <property type="match status" value="1"/>
</dbReference>
<dbReference type="GO" id="GO:0006355">
    <property type="term" value="P:regulation of DNA-templated transcription"/>
    <property type="evidence" value="ECO:0007669"/>
    <property type="project" value="InterPro"/>
</dbReference>
<dbReference type="Pfam" id="PF00196">
    <property type="entry name" value="GerE"/>
    <property type="match status" value="1"/>
</dbReference>
<dbReference type="GO" id="GO:0006508">
    <property type="term" value="P:proteolysis"/>
    <property type="evidence" value="ECO:0007669"/>
    <property type="project" value="UniProtKB-KW"/>
</dbReference>
<dbReference type="InterPro" id="IPR005143">
    <property type="entry name" value="TF_LuxR_autoind-bd_dom"/>
</dbReference>
<evidence type="ECO:0000256" key="2">
    <source>
        <dbReference type="ARBA" id="ARBA00023125"/>
    </source>
</evidence>
<dbReference type="SUPFAM" id="SSF46894">
    <property type="entry name" value="C-terminal effector domain of the bipartite response regulators"/>
    <property type="match status" value="1"/>
</dbReference>
<dbReference type="PANTHER" id="PTHR44688">
    <property type="entry name" value="DNA-BINDING TRANSCRIPTIONAL ACTIVATOR DEVR_DOSR"/>
    <property type="match status" value="1"/>
</dbReference>
<gene>
    <name evidence="5" type="ORF">RL74_16925</name>
</gene>
<keyword evidence="1" id="KW-0805">Transcription regulation</keyword>
<evidence type="ECO:0000256" key="3">
    <source>
        <dbReference type="ARBA" id="ARBA00023163"/>
    </source>
</evidence>
<keyword evidence="2" id="KW-0238">DNA-binding</keyword>
<dbReference type="PANTHER" id="PTHR44688:SF16">
    <property type="entry name" value="DNA-BINDING TRANSCRIPTIONAL ACTIVATOR DEVR_DOSR"/>
    <property type="match status" value="1"/>
</dbReference>
<reference evidence="5 6" key="1">
    <citation type="submission" date="2015-01" db="EMBL/GenBank/DDBJ databases">
        <title>Draft Genome Sequence of the Biocontrol and Plant Growth-Promoting Rhizobacteria (PGPR) Pseudomonas fluorescens UM270.</title>
        <authorList>
            <person name="Hernandez-Salmeron J.E."/>
            <person name="Santoyo G."/>
            <person name="Moreno-Hagelsieb G."/>
            <person name="Hernandez-Leon R."/>
        </authorList>
    </citation>
    <scope>NUCLEOTIDE SEQUENCE [LARGE SCALE GENOMIC DNA]</scope>
    <source>
        <strain evidence="5 6">UM270</strain>
    </source>
</reference>
<dbReference type="GO" id="GO:0003677">
    <property type="term" value="F:DNA binding"/>
    <property type="evidence" value="ECO:0007669"/>
    <property type="project" value="UniProtKB-KW"/>
</dbReference>
<organism evidence="5 6">
    <name type="scientific">Pseudomonas fluorescens</name>
    <dbReference type="NCBI Taxonomy" id="294"/>
    <lineage>
        <taxon>Bacteria</taxon>
        <taxon>Pseudomonadati</taxon>
        <taxon>Pseudomonadota</taxon>
        <taxon>Gammaproteobacteria</taxon>
        <taxon>Pseudomonadales</taxon>
        <taxon>Pseudomonadaceae</taxon>
        <taxon>Pseudomonas</taxon>
    </lineage>
</organism>
<dbReference type="Pfam" id="PF03472">
    <property type="entry name" value="Autoind_bind"/>
    <property type="match status" value="1"/>
</dbReference>
<name>A0A0D0NG96_PSEFL</name>
<feature type="domain" description="HTH luxR-type" evidence="4">
    <location>
        <begin position="170"/>
        <end position="235"/>
    </location>
</feature>
<dbReference type="InterPro" id="IPR036388">
    <property type="entry name" value="WH-like_DNA-bd_sf"/>
</dbReference>
<dbReference type="InterPro" id="IPR016032">
    <property type="entry name" value="Sig_transdc_resp-reg_C-effctor"/>
</dbReference>
<accession>A0A0D0NG96</accession>
<evidence type="ECO:0000259" key="4">
    <source>
        <dbReference type="PROSITE" id="PS50043"/>
    </source>
</evidence>
<keyword evidence="3" id="KW-0804">Transcription</keyword>
<sequence length="237" mass="27024">MDNWKDSQLRKLSCENDLQAAYRLVLNFFNNQGFEYCAFASYHGSPDKHTNKVNLNNYPYGWDRFYEQNGYASQDPLVAHCNQSMIPILWSETVFAKAPKLWRELNRQGLKYGWTQAVHDEQGTHCSLFSLARSHYPIDIDEHYGNLGYAIFASQRLHALASKKLSDTVTSKPSVHLSPREIEVLKWSAEGKTASEVGRILCLSERTVNFHVCSCMRKLNVSNKISAVAKAAHIHVI</sequence>
<keyword evidence="5" id="KW-0645">Protease</keyword>
<dbReference type="InterPro" id="IPR000792">
    <property type="entry name" value="Tscrpt_reg_LuxR_C"/>
</dbReference>
<comment type="caution">
    <text evidence="5">The sequence shown here is derived from an EMBL/GenBank/DDBJ whole genome shotgun (WGS) entry which is preliminary data.</text>
</comment>
<evidence type="ECO:0000313" key="6">
    <source>
        <dbReference type="Proteomes" id="UP000032101"/>
    </source>
</evidence>
<dbReference type="PATRIC" id="fig|294.124.peg.3491"/>
<proteinExistence type="predicted"/>
<dbReference type="SMART" id="SM00421">
    <property type="entry name" value="HTH_LUXR"/>
    <property type="match status" value="1"/>
</dbReference>
<evidence type="ECO:0000313" key="5">
    <source>
        <dbReference type="EMBL" id="KIQ58211.1"/>
    </source>
</evidence>
<dbReference type="AlphaFoldDB" id="A0A0D0NG96"/>
<dbReference type="CDD" id="cd06170">
    <property type="entry name" value="LuxR_C_like"/>
    <property type="match status" value="1"/>
</dbReference>
<dbReference type="Gene3D" id="3.30.450.80">
    <property type="entry name" value="Transcription factor LuxR-like, autoinducer-binding domain"/>
    <property type="match status" value="1"/>
</dbReference>
<dbReference type="Proteomes" id="UP000032101">
    <property type="component" value="Unassembled WGS sequence"/>
</dbReference>
<dbReference type="InterPro" id="IPR036693">
    <property type="entry name" value="TF_LuxR_autoind-bd_dom_sf"/>
</dbReference>
<keyword evidence="5" id="KW-0378">Hydrolase</keyword>